<gene>
    <name evidence="1" type="ORF">BHV79_06425</name>
</gene>
<dbReference type="EMBL" id="MNQU01000167">
    <property type="protein sequence ID" value="OKZ35499.1"/>
    <property type="molecule type" value="Genomic_DNA"/>
</dbReference>
<protein>
    <submittedName>
        <fullName evidence="1">Uncharacterized protein</fullName>
    </submittedName>
</protein>
<name>A0A1Q6I9S5_BACUN</name>
<accession>A0A1Q6I9S5</accession>
<organism evidence="1 2">
    <name type="scientific">Bacteroides uniformis</name>
    <dbReference type="NCBI Taxonomy" id="820"/>
    <lineage>
        <taxon>Bacteria</taxon>
        <taxon>Pseudomonadati</taxon>
        <taxon>Bacteroidota</taxon>
        <taxon>Bacteroidia</taxon>
        <taxon>Bacteroidales</taxon>
        <taxon>Bacteroidaceae</taxon>
        <taxon>Bacteroides</taxon>
    </lineage>
</organism>
<reference evidence="1 2" key="1">
    <citation type="journal article" date="2016" name="Nat. Biotechnol.">
        <title>Measurement of bacterial replication rates in microbial communities.</title>
        <authorList>
            <person name="Brown C.T."/>
            <person name="Olm M.R."/>
            <person name="Thomas B.C."/>
            <person name="Banfield J.F."/>
        </authorList>
    </citation>
    <scope>NUCLEOTIDE SEQUENCE [LARGE SCALE GENOMIC DNA]</scope>
    <source>
        <strain evidence="1">45_41</strain>
    </source>
</reference>
<sequence>MPLSLLTTNKSIIMGMFESDPLLSTGRSLESLAQENEAYTQKLQALKQIPGITQQQRVSTPTPIWDEIDRIVSSLNDQERAVLNNNKEYYDNSMAIQEMVNSEVLLLVKGRIEGSAEGKAVLEQQLSFVRRTSKIAKEETARRDALFREYVTEHSDMTWQEFIDWKNGKPQQKSKK</sequence>
<dbReference type="AlphaFoldDB" id="A0A1Q6I9S5"/>
<evidence type="ECO:0000313" key="2">
    <source>
        <dbReference type="Proteomes" id="UP000186549"/>
    </source>
</evidence>
<evidence type="ECO:0000313" key="1">
    <source>
        <dbReference type="EMBL" id="OKZ35499.1"/>
    </source>
</evidence>
<comment type="caution">
    <text evidence="1">The sequence shown here is derived from an EMBL/GenBank/DDBJ whole genome shotgun (WGS) entry which is preliminary data.</text>
</comment>
<dbReference type="Proteomes" id="UP000186549">
    <property type="component" value="Unassembled WGS sequence"/>
</dbReference>
<proteinExistence type="predicted"/>